<evidence type="ECO:0000313" key="3">
    <source>
        <dbReference type="EMBL" id="THD21590.1"/>
    </source>
</evidence>
<evidence type="ECO:0000313" key="4">
    <source>
        <dbReference type="Proteomes" id="UP000230066"/>
    </source>
</evidence>
<proteinExistence type="predicted"/>
<feature type="region of interest" description="Disordered" evidence="1">
    <location>
        <begin position="2041"/>
        <end position="2097"/>
    </location>
</feature>
<feature type="compositionally biased region" description="Low complexity" evidence="1">
    <location>
        <begin position="2824"/>
        <end position="2834"/>
    </location>
</feature>
<dbReference type="Proteomes" id="UP000230066">
    <property type="component" value="Unassembled WGS sequence"/>
</dbReference>
<feature type="compositionally biased region" description="Polar residues" evidence="1">
    <location>
        <begin position="2497"/>
        <end position="2512"/>
    </location>
</feature>
<dbReference type="EMBL" id="JXXN02003409">
    <property type="protein sequence ID" value="THD21590.1"/>
    <property type="molecule type" value="Genomic_DNA"/>
</dbReference>
<feature type="region of interest" description="Disordered" evidence="1">
    <location>
        <begin position="862"/>
        <end position="949"/>
    </location>
</feature>
<feature type="region of interest" description="Disordered" evidence="1">
    <location>
        <begin position="2497"/>
        <end position="2549"/>
    </location>
</feature>
<feature type="region of interest" description="Disordered" evidence="1">
    <location>
        <begin position="1159"/>
        <end position="1197"/>
    </location>
</feature>
<name>A0A4E0RYJ7_FASHE</name>
<dbReference type="PANTHER" id="PTHR22619:SF1">
    <property type="entry name" value="ZINC FINGER SWIM DOMAIN-CONTAINING PROTEIN 8"/>
    <property type="match status" value="1"/>
</dbReference>
<feature type="region of interest" description="Disordered" evidence="1">
    <location>
        <begin position="1490"/>
        <end position="1543"/>
    </location>
</feature>
<feature type="compositionally biased region" description="Acidic residues" evidence="1">
    <location>
        <begin position="1762"/>
        <end position="1774"/>
    </location>
</feature>
<feature type="compositionally biased region" description="Polar residues" evidence="1">
    <location>
        <begin position="2056"/>
        <end position="2073"/>
    </location>
</feature>
<dbReference type="InterPro" id="IPR057945">
    <property type="entry name" value="TPR_ZSWIM8"/>
</dbReference>
<feature type="compositionally biased region" description="Polar residues" evidence="1">
    <location>
        <begin position="1492"/>
        <end position="1501"/>
    </location>
</feature>
<dbReference type="Pfam" id="PF25572">
    <property type="entry name" value="TPR_ZSWIM8"/>
    <property type="match status" value="1"/>
</dbReference>
<feature type="compositionally biased region" description="Low complexity" evidence="1">
    <location>
        <begin position="1171"/>
        <end position="1195"/>
    </location>
</feature>
<feature type="compositionally biased region" description="Polar residues" evidence="1">
    <location>
        <begin position="1358"/>
        <end position="1387"/>
    </location>
</feature>
<evidence type="ECO:0000256" key="1">
    <source>
        <dbReference type="SAM" id="MobiDB-lite"/>
    </source>
</evidence>
<dbReference type="PANTHER" id="PTHR22619">
    <property type="entry name" value="ZINC FINGER SWIM DOMAIN CONTAINING PROTEIN 4, 5, 6"/>
    <property type="match status" value="1"/>
</dbReference>
<feature type="compositionally biased region" description="Polar residues" evidence="1">
    <location>
        <begin position="1159"/>
        <end position="1170"/>
    </location>
</feature>
<feature type="compositionally biased region" description="Polar residues" evidence="1">
    <location>
        <begin position="910"/>
        <end position="928"/>
    </location>
</feature>
<feature type="compositionally biased region" description="Polar residues" evidence="1">
    <location>
        <begin position="2081"/>
        <end position="2097"/>
    </location>
</feature>
<feature type="compositionally biased region" description="Polar residues" evidence="1">
    <location>
        <begin position="2673"/>
        <end position="2693"/>
    </location>
</feature>
<feature type="region of interest" description="Disordered" evidence="1">
    <location>
        <begin position="1669"/>
        <end position="1700"/>
    </location>
</feature>
<evidence type="ECO:0000259" key="2">
    <source>
        <dbReference type="Pfam" id="PF25572"/>
    </source>
</evidence>
<feature type="domain" description="ZSWIM8 TPR repeats" evidence="2">
    <location>
        <begin position="469"/>
        <end position="720"/>
    </location>
</feature>
<feature type="region of interest" description="Disordered" evidence="1">
    <location>
        <begin position="2672"/>
        <end position="2693"/>
    </location>
</feature>
<organism evidence="3 4">
    <name type="scientific">Fasciola hepatica</name>
    <name type="common">Liver fluke</name>
    <dbReference type="NCBI Taxonomy" id="6192"/>
    <lineage>
        <taxon>Eukaryota</taxon>
        <taxon>Metazoa</taxon>
        <taxon>Spiralia</taxon>
        <taxon>Lophotrochozoa</taxon>
        <taxon>Platyhelminthes</taxon>
        <taxon>Trematoda</taxon>
        <taxon>Digenea</taxon>
        <taxon>Plagiorchiida</taxon>
        <taxon>Echinostomata</taxon>
        <taxon>Echinostomatoidea</taxon>
        <taxon>Fasciolidae</taxon>
        <taxon>Fasciola</taxon>
    </lineage>
</organism>
<sequence>MRVRTLKKTRFRDGQDLRKSCGSRQPESLLVLTAKAIAQHFPFEVVESSPITVPEELQRLIAFHSFPTDEDAIWLYSCLSSGESYEFDQGEALWADKAVRECVQIGFHLSATVLSGLHLGPPLNPYQNGRLSDLLEGTLTAGNVTDPYHVNFSANPTSEARRVQAEPTGSAQPDGSDPNTHHTTDRGGLNIEPGYPAYRVSLTFDRGRITSCSCTCTFDVEERCANLTSPRYHVDCEGTRNAYSNNGVSFTMTGSANQNSVFGSFPYQAMSFTGPVRNGQPPRPGLVEPDTGNPQVASAQSINYLPAGLTPLRKFPGLFRYVLGKHTSPFGAAGLRWGMQPGASTSAHPASRHGRDLIPVTANGFAAIGATMPSGTWCSHVVATCLMRIRQPDQVLLRAPISESLSKLSKEDLQKFAQNLICYVGPKKILPAAQCILDQLLDSSDNPMKSSSGAPDPTAGGALGDAAAWCFDGAVLEEKLRVTLRRFWASKPALLYTDISSFNSHFPVSVDNFHCVLNSLRSNIPRGLWDLLSIIGDMMRRQDNNGVLLLEIVTRCILDMFELMSWWYVIQMDPCFVPKGVPLCQKHTHYAALWLCEEIVQLWRLACLNPELRPLTGPTLSGRFPSGSSAASVSSRDGLGLGANSWLLQQLASRLRAFHIFALEQAGFRITNQAGPSESTGFRHVCVISTPPDTGDASAFQTGDDHHRFRGFKPALAACLLTWPYDLPPTHALSSVEFRAYMPTFKGTRLSSFKGGSEPHHLNFPILGAFCDSPNACRKSVDAPFKFQHPTSDEQDPLAHLFADLPTPSNDVELAFTKFQALNAHGYAEHALIWARYLAYRILYLSDDIIHKSELIAFETVTERQAPDSSKNGLNNSEGMSTDHRPTVRIASLERNTNNSRRSKKMGTCSVGNSSVFTNGLNDTSQSGRSKKPGYATDSTDSSSDRAAQSNTRASWKAVEWATKISHLLDQIRCLMECLTRGYDDTLANPTNLSSASRITSSGRALLMFRGPDPASVDLHLDDTACPVAQQTVHHDSAPIQDDWVCIDIELAFRLGFLGLSLSRPPTMSPTIEVRLFDQEVGLLTRMCRLPLHRACPHVLSSIRHEAMRIARGLSIYQTDILVPYNLATYVFHQLVGTHQTAFVVARLTDPSTLLTMPPVSGTTVTSGSVAETTNNNAPNTTANNSNGNNESSAGRTSSCPVLATGAILDGSGLPLVVSNYLTKQCEMESDERERKKDGSTRRLGGTQSAYLLQVDLAQLEDAVLTDAELGLSAVLSVLGVRSRVPEATYTYFVEGQWAQLNALAVYVIRHYRDELAKLDRILLHLLDRYYNPNFLAPPLWACLTLTPRDLMRYTLPESDSTNQQEVKNSTSNADVDDSVINTDSSQLPTDPTCLLFPADLELSNEIGASLVTGSFNSAPVVANTIGVLESESYPNPIPSTSDTTELVMPTITAPMSLSPTTLEATFVNHQTIADHETVMQSIAATPHPTLDQEQGQTQSEIAPASYRPCSSPSASPAHMQPRTTSDSCIFDPASASEDTDTLSDSKRWAEAFRCATLRNPKRFGSHSVGMAAVDTSAPETTSSDNSPATARRMCTVRSVQSNLADRATEGLPAGEIGLGTRSVNSANSGLSTPGSAFPTRNAMSALRTRSRALGAGVGAILTAHGPVSSYSSTSMSEDDDHVPSRTDPPNLGNQQQQQSPELLPATDGVFTGESNDVTSLSGLLYASHTPRPSHTTLDGDEVDHEDNTRDAENPEARLDDCDNAYDVDNDGDGSFEPVGEMRSVTTTRSNGTTENLTNSDLTDQWADLFERLPPQPLSNSIAFHTFNLAKLVRKLAGGPRTSGSVFMAEPDANGTVHRNLHLVAFQIGLFGMGLYNSLHPSWQSRTFSRDSGWISQQVFEIGIPAACILYHSWQQHLTAAELAGIAFQLSRENNRALVDIAAELCLASLNMCTTLKPLEIYRAISQCEEHSSLTLERGLLRIENSESRTSYGILPEIHFFLARSWFSLHQSVTEEYNKALEIFQQQMQSVRASMQILKQQCNSVPDTEPEGASKPVSSDPQSSGALNMSIASSLPGENPVSMSGPQATTHRTTWPNPSMFRSPLFIPVSLIPPQQQQQQQSVSAMQLSRDPSLMYPNSLNSTGAPYRHVSSQPPPHPASVPVYPSVFYYTQPGLGFNQNPVYNHYQPTQPPPSQPALLPTPGQSNPLVYTQTAGFTQIPCMQTMIASSFSGSSGLLAPNSQMMPPPPPPMNSVPLGPFVTPGSCIPPTQASQTTIPANRMFFQLQRDQLSDPALYATNLTSLVTSQAPVSVAMCTATPFVGRDGLVAVATMLAPNALTPSRVNSFVNSPPPCAPQGATQLVFTQRMSSTSNASSSVVVHPALSDRASSASETDSSRPADSVVEDGLLLLSSEDQPGAASGTQSVTNGIKEFPSDDSAALVASDLTIGSDKTDTTPLSTCTALKALDAKAHQYLRRAYLCATSAIKKIFLNNSPNSTSFDNSAGSHTSSSVRGTRGHKSHHHHHHHHHPYPSTTAAATTTTQSRRPHDMCSSTAASCGGTACDSASLSSDHVMSSNTSGVSSENGRNKRILEVRMESQVAKAWNANILWTLDVASGLGPSVVYEYCNLILQCVQCPLLMNEITVKVIDYFKRIGSNRVTNRNFMPLNSGFADPTSTTTGSDHSNPTCSTSVRHAGQEPSSVQYYRHPSAVTPWTIFSPPPSQNDTWPNSLSRADRFPPFAHPNSYLNQAQPRPIPSPAAWLSSFPPIVSVTGDSLNELIMHYQRLGFHPPEQLPQAPGTMRESCLIVQSPPICATPSTPHSHSQQPQTRQQQLQPNHDAVSCPPHQSRSGVVQWTHPATSQSLVNYPPSATMNQPPTVPVTSSSPSGIDPMNGLVVGQELIERFVNRTHALFHTFIEHRLQYIGQGQTEWDEFVDLILKAYNVHLSTPATDYGLHWNALLTRIRRHHKCSASLWQRILAGIQTADLKRAG</sequence>
<keyword evidence="4" id="KW-1185">Reference proteome</keyword>
<reference evidence="3" key="1">
    <citation type="submission" date="2019-03" db="EMBL/GenBank/DDBJ databases">
        <title>Improved annotation for the trematode Fasciola hepatica.</title>
        <authorList>
            <person name="Choi Y.-J."/>
            <person name="Martin J."/>
            <person name="Mitreva M."/>
        </authorList>
    </citation>
    <scope>NUCLEOTIDE SEQUENCE [LARGE SCALE GENOMIC DNA]</scope>
</reference>
<feature type="compositionally biased region" description="Basic and acidic residues" evidence="1">
    <location>
        <begin position="1746"/>
        <end position="1761"/>
    </location>
</feature>
<feature type="region of interest" description="Disordered" evidence="1">
    <location>
        <begin position="150"/>
        <end position="192"/>
    </location>
</feature>
<dbReference type="GO" id="GO:0031462">
    <property type="term" value="C:Cul2-RING ubiquitin ligase complex"/>
    <property type="evidence" value="ECO:0007669"/>
    <property type="project" value="TreeGrafter"/>
</dbReference>
<feature type="region of interest" description="Disordered" evidence="1">
    <location>
        <begin position="2810"/>
        <end position="2851"/>
    </location>
</feature>
<feature type="region of interest" description="Disordered" evidence="1">
    <location>
        <begin position="1357"/>
        <end position="1387"/>
    </location>
</feature>
<protein>
    <submittedName>
        <fullName evidence="3">Zinc finger SWIM domain-containing protein</fullName>
    </submittedName>
</protein>
<feature type="compositionally biased region" description="Basic residues" evidence="1">
    <location>
        <begin position="2514"/>
        <end position="2529"/>
    </location>
</feature>
<gene>
    <name evidence="3" type="ORF">D915_007632</name>
</gene>
<feature type="region of interest" description="Disordered" evidence="1">
    <location>
        <begin position="1726"/>
        <end position="1780"/>
    </location>
</feature>
<accession>A0A4E0RYJ7</accession>
<feature type="compositionally biased region" description="Polar residues" evidence="1">
    <location>
        <begin position="867"/>
        <end position="880"/>
    </location>
</feature>
<comment type="caution">
    <text evidence="3">The sequence shown here is derived from an EMBL/GenBank/DDBJ whole genome shotgun (WGS) entry which is preliminary data.</text>
</comment>